<reference evidence="1 2" key="1">
    <citation type="submission" date="2018-08" db="EMBL/GenBank/DDBJ databases">
        <title>Genome and evolution of the arbuscular mycorrhizal fungus Diversispora epigaea (formerly Glomus versiforme) and its bacterial endosymbionts.</title>
        <authorList>
            <person name="Sun X."/>
            <person name="Fei Z."/>
            <person name="Harrison M."/>
        </authorList>
    </citation>
    <scope>NUCLEOTIDE SEQUENCE [LARGE SCALE GENOMIC DNA]</scope>
    <source>
        <strain evidence="1 2">IT104</strain>
    </source>
</reference>
<gene>
    <name evidence="1" type="ORF">Glove_117g529</name>
</gene>
<keyword evidence="2" id="KW-1185">Reference proteome</keyword>
<sequence>MSNFLLRGSLQKFVRHNSNSSNFFNNGWPYGTLEFFTKNSAGIGVVISIGTVSLTLINYMNKWSVVPIVERMRHIENRMDHIESHMVTMETHIEKNMINMETRIENSINNKFIELKDYIVRIEEHYSKLDEVDCTAINFYWNLKYHLL</sequence>
<protein>
    <submittedName>
        <fullName evidence="1">Uncharacterized protein</fullName>
    </submittedName>
</protein>
<evidence type="ECO:0000313" key="1">
    <source>
        <dbReference type="EMBL" id="RHZ81850.1"/>
    </source>
</evidence>
<dbReference type="AlphaFoldDB" id="A0A397JAP6"/>
<organism evidence="1 2">
    <name type="scientific">Diversispora epigaea</name>
    <dbReference type="NCBI Taxonomy" id="1348612"/>
    <lineage>
        <taxon>Eukaryota</taxon>
        <taxon>Fungi</taxon>
        <taxon>Fungi incertae sedis</taxon>
        <taxon>Mucoromycota</taxon>
        <taxon>Glomeromycotina</taxon>
        <taxon>Glomeromycetes</taxon>
        <taxon>Diversisporales</taxon>
        <taxon>Diversisporaceae</taxon>
        <taxon>Diversispora</taxon>
    </lineage>
</organism>
<accession>A0A397JAP6</accession>
<dbReference type="Proteomes" id="UP000266861">
    <property type="component" value="Unassembled WGS sequence"/>
</dbReference>
<evidence type="ECO:0000313" key="2">
    <source>
        <dbReference type="Proteomes" id="UP000266861"/>
    </source>
</evidence>
<proteinExistence type="predicted"/>
<comment type="caution">
    <text evidence="1">The sequence shown here is derived from an EMBL/GenBank/DDBJ whole genome shotgun (WGS) entry which is preliminary data.</text>
</comment>
<dbReference type="EMBL" id="PQFF01000109">
    <property type="protein sequence ID" value="RHZ81850.1"/>
    <property type="molecule type" value="Genomic_DNA"/>
</dbReference>
<name>A0A397JAP6_9GLOM</name>